<feature type="chain" id="PRO_5002681467" evidence="1">
    <location>
        <begin position="23"/>
        <end position="431"/>
    </location>
</feature>
<organism evidence="3 4">
    <name type="scientific">Geotalea uraniireducens (strain Rf4)</name>
    <name type="common">Geobacter uraniireducens</name>
    <dbReference type="NCBI Taxonomy" id="351605"/>
    <lineage>
        <taxon>Bacteria</taxon>
        <taxon>Pseudomonadati</taxon>
        <taxon>Thermodesulfobacteriota</taxon>
        <taxon>Desulfuromonadia</taxon>
        <taxon>Geobacterales</taxon>
        <taxon>Geobacteraceae</taxon>
        <taxon>Geotalea</taxon>
    </lineage>
</organism>
<accession>A5G5J5</accession>
<dbReference type="RefSeq" id="WP_011939733.1">
    <property type="nucleotide sequence ID" value="NC_009483.1"/>
</dbReference>
<dbReference type="EMBL" id="CP000698">
    <property type="protein sequence ID" value="ABQ27063.1"/>
    <property type="molecule type" value="Genomic_DNA"/>
</dbReference>
<dbReference type="AlphaFoldDB" id="A5G5J5"/>
<keyword evidence="4" id="KW-1185">Reference proteome</keyword>
<dbReference type="InterPro" id="IPR005079">
    <property type="entry name" value="Peptidase_C45_hydrolase"/>
</dbReference>
<dbReference type="Proteomes" id="UP000006695">
    <property type="component" value="Chromosome"/>
</dbReference>
<evidence type="ECO:0000313" key="4">
    <source>
        <dbReference type="Proteomes" id="UP000006695"/>
    </source>
</evidence>
<evidence type="ECO:0000256" key="1">
    <source>
        <dbReference type="SAM" id="SignalP"/>
    </source>
</evidence>
<dbReference type="SUPFAM" id="SSF56235">
    <property type="entry name" value="N-terminal nucleophile aminohydrolases (Ntn hydrolases)"/>
    <property type="match status" value="1"/>
</dbReference>
<reference evidence="3 4" key="1">
    <citation type="submission" date="2007-05" db="EMBL/GenBank/DDBJ databases">
        <title>Complete sequence of Geobacter uraniireducens Rf4.</title>
        <authorList>
            <consortium name="US DOE Joint Genome Institute"/>
            <person name="Copeland A."/>
            <person name="Lucas S."/>
            <person name="Lapidus A."/>
            <person name="Barry K."/>
            <person name="Detter J.C."/>
            <person name="Glavina del Rio T."/>
            <person name="Hammon N."/>
            <person name="Israni S."/>
            <person name="Dalin E."/>
            <person name="Tice H."/>
            <person name="Pitluck S."/>
            <person name="Chertkov O."/>
            <person name="Brettin T."/>
            <person name="Bruce D."/>
            <person name="Han C."/>
            <person name="Schmutz J."/>
            <person name="Larimer F."/>
            <person name="Land M."/>
            <person name="Hauser L."/>
            <person name="Kyrpides N."/>
            <person name="Mikhailova N."/>
            <person name="Shelobolina E."/>
            <person name="Aklujkar M."/>
            <person name="Lovley D."/>
            <person name="Richardson P."/>
        </authorList>
    </citation>
    <scope>NUCLEOTIDE SEQUENCE [LARGE SCALE GENOMIC DNA]</scope>
    <source>
        <strain evidence="3 4">Rf4</strain>
    </source>
</reference>
<dbReference type="KEGG" id="gur:Gura_2891"/>
<dbReference type="NCBIfam" id="NF040521">
    <property type="entry name" value="C45_proenzyme"/>
    <property type="match status" value="1"/>
</dbReference>
<protein>
    <submittedName>
        <fullName evidence="3">Peptidase C45, acyl-coenzyme A:6-aminopenicillanic acid acyl-transferase</fullName>
    </submittedName>
</protein>
<gene>
    <name evidence="3" type="ordered locus">Gura_2891</name>
</gene>
<evidence type="ECO:0000259" key="2">
    <source>
        <dbReference type="Pfam" id="PF03417"/>
    </source>
</evidence>
<dbReference type="Gene3D" id="3.60.60.10">
    <property type="entry name" value="Penicillin V Acylase, Chain A"/>
    <property type="match status" value="1"/>
</dbReference>
<dbReference type="STRING" id="351605.Gura_2891"/>
<feature type="signal peptide" evidence="1">
    <location>
        <begin position="1"/>
        <end position="22"/>
    </location>
</feature>
<dbReference type="OrthoDB" id="3501755at2"/>
<sequence length="431" mass="48650">MLRQTAYRLLACCMLFMVSACGDSDSGSSSAVVANQVVLEKSVSDSYQEVRHIVLRGTNQEIGRAIAQLSNDYYQVPPMSFDSLQYKNSRNSYIQQHFPALAERQKGVAAYYGWGDSDLHDSSALWYDMQPVNCSAIFFPKTVTANGHSFQARNMDFYTVDMYEFLNPGHPGKGNKLFSRNFVMETYPQDGGYASLVVGTLDLLNGAYDGFNEYGLTISGLVDQNLGSDPKNLVPLADLERVDGLSYLQMVRVILEGARTVAEARQLVSNLKVYFPMDGIHFLIGDRNGNALILEFSEKDLSPRFVDPPYPGPTIMTNHSVFKTPTINTFPTIDYTQSYNTYYRYIRLYDYLQASVFHKYTPDDGLYAMSLVYGFVDDASEGTAKPLPLRTVWSLVMDVDDLSMKIKFYTVDNNTFKTPIFTDTYTFRLQK</sequence>
<dbReference type="GO" id="GO:0016740">
    <property type="term" value="F:transferase activity"/>
    <property type="evidence" value="ECO:0007669"/>
    <property type="project" value="UniProtKB-KW"/>
</dbReference>
<name>A5G5J5_GEOUR</name>
<dbReference type="Pfam" id="PF03417">
    <property type="entry name" value="AAT"/>
    <property type="match status" value="1"/>
</dbReference>
<dbReference type="InterPro" id="IPR029055">
    <property type="entry name" value="Ntn_hydrolases_N"/>
</dbReference>
<evidence type="ECO:0000313" key="3">
    <source>
        <dbReference type="EMBL" id="ABQ27063.1"/>
    </source>
</evidence>
<dbReference type="PROSITE" id="PS51257">
    <property type="entry name" value="PROKAR_LIPOPROTEIN"/>
    <property type="match status" value="1"/>
</dbReference>
<dbReference type="HOGENOM" id="CLU_625022_0_0_7"/>
<keyword evidence="1" id="KW-0732">Signal</keyword>
<keyword evidence="3" id="KW-0808">Transferase</keyword>
<dbReference type="InterPro" id="IPR047794">
    <property type="entry name" value="C45_proenzyme-like"/>
</dbReference>
<proteinExistence type="predicted"/>
<feature type="domain" description="Peptidase C45 hydrolase" evidence="2">
    <location>
        <begin position="172"/>
        <end position="326"/>
    </location>
</feature>